<keyword evidence="6 9" id="KW-1133">Transmembrane helix</keyword>
<evidence type="ECO:0000256" key="2">
    <source>
        <dbReference type="ARBA" id="ARBA00022475"/>
    </source>
</evidence>
<keyword evidence="5 9" id="KW-0812">Transmembrane</keyword>
<feature type="region of interest" description="Disordered" evidence="10">
    <location>
        <begin position="302"/>
        <end position="329"/>
    </location>
</feature>
<evidence type="ECO:0000256" key="5">
    <source>
        <dbReference type="ARBA" id="ARBA00022692"/>
    </source>
</evidence>
<feature type="region of interest" description="Disordered" evidence="10">
    <location>
        <begin position="1"/>
        <end position="24"/>
    </location>
</feature>
<dbReference type="InterPro" id="IPR026579">
    <property type="entry name" value="FtsQ"/>
</dbReference>
<comment type="function">
    <text evidence="9">Essential cell division protein.</text>
</comment>
<dbReference type="GO" id="GO:0090529">
    <property type="term" value="P:cell septum assembly"/>
    <property type="evidence" value="ECO:0007669"/>
    <property type="project" value="InterPro"/>
</dbReference>
<keyword evidence="2 9" id="KW-1003">Cell membrane</keyword>
<keyword evidence="7 9" id="KW-0472">Membrane</keyword>
<gene>
    <name evidence="9" type="primary">ftsQ</name>
    <name evidence="12" type="ORF">DI555_08540</name>
</gene>
<sequence length="329" mass="35358">MSQTIRRKPKTARKAAAAQNTKAKVRQAKATGGSAVDSLMSWLPFTEEQLHKIFLVAILGGAGLLVWVVANAAGVPMLAGKQFAQVAADAGFEVKRVEVRGVKNLNELKVYEKALAERDRAMTQVDLDGLRGELLGLSWVKDARVSRQLPDTLVIDIVEREPHAVLRKADRFMLIDETGQELEAINRKDAKGKLIVSGPGAGQQVTQLGHLLEAAPALQPKVQEAEWIGNRRWNLTFQTGQVLALPEGDTESVGALVTFARLDGTNRLIGGKVTAIDMRAKDRIYLRVPDGEGQELAMKAGAVPHNGAEASPSAVNATAPTTAVAAEEQ</sequence>
<dbReference type="Pfam" id="PF03799">
    <property type="entry name" value="FtsQ_DivIB_C"/>
    <property type="match status" value="1"/>
</dbReference>
<proteinExistence type="inferred from homology"/>
<dbReference type="InterPro" id="IPR034746">
    <property type="entry name" value="POTRA"/>
</dbReference>
<dbReference type="PANTHER" id="PTHR35851:SF1">
    <property type="entry name" value="CELL DIVISION PROTEIN FTSQ"/>
    <property type="match status" value="1"/>
</dbReference>
<protein>
    <recommendedName>
        <fullName evidence="9">Cell division protein FtsQ</fullName>
    </recommendedName>
</protein>
<dbReference type="Gene3D" id="3.10.20.310">
    <property type="entry name" value="membrane protein fhac"/>
    <property type="match status" value="1"/>
</dbReference>
<organism evidence="12 13">
    <name type="scientific">Novosphingobium pentaromativorans</name>
    <dbReference type="NCBI Taxonomy" id="205844"/>
    <lineage>
        <taxon>Bacteria</taxon>
        <taxon>Pseudomonadati</taxon>
        <taxon>Pseudomonadota</taxon>
        <taxon>Alphaproteobacteria</taxon>
        <taxon>Sphingomonadales</taxon>
        <taxon>Sphingomonadaceae</taxon>
        <taxon>Novosphingobium</taxon>
    </lineage>
</organism>
<dbReference type="InterPro" id="IPR013685">
    <property type="entry name" value="POTRA_FtsQ_type"/>
</dbReference>
<evidence type="ECO:0000256" key="4">
    <source>
        <dbReference type="ARBA" id="ARBA00022618"/>
    </source>
</evidence>
<evidence type="ECO:0000256" key="6">
    <source>
        <dbReference type="ARBA" id="ARBA00022989"/>
    </source>
</evidence>
<name>A0A2W5NXL1_9SPHN</name>
<dbReference type="EMBL" id="QFPX01000006">
    <property type="protein sequence ID" value="PZQ55375.1"/>
    <property type="molecule type" value="Genomic_DNA"/>
</dbReference>
<evidence type="ECO:0000313" key="13">
    <source>
        <dbReference type="Proteomes" id="UP000249082"/>
    </source>
</evidence>
<evidence type="ECO:0000259" key="11">
    <source>
        <dbReference type="PROSITE" id="PS51779"/>
    </source>
</evidence>
<dbReference type="PANTHER" id="PTHR35851">
    <property type="entry name" value="CELL DIVISION PROTEIN FTSQ"/>
    <property type="match status" value="1"/>
</dbReference>
<dbReference type="InterPro" id="IPR005548">
    <property type="entry name" value="Cell_div_FtsQ/DivIB_C"/>
</dbReference>
<dbReference type="GO" id="GO:0043093">
    <property type="term" value="P:FtsZ-dependent cytokinesis"/>
    <property type="evidence" value="ECO:0007669"/>
    <property type="project" value="UniProtKB-UniRule"/>
</dbReference>
<dbReference type="HAMAP" id="MF_00911">
    <property type="entry name" value="FtsQ_subfam"/>
    <property type="match status" value="1"/>
</dbReference>
<feature type="compositionally biased region" description="Low complexity" evidence="10">
    <location>
        <begin position="310"/>
        <end position="329"/>
    </location>
</feature>
<dbReference type="AlphaFoldDB" id="A0A2W5NXL1"/>
<dbReference type="PROSITE" id="PS51779">
    <property type="entry name" value="POTRA"/>
    <property type="match status" value="1"/>
</dbReference>
<comment type="similarity">
    <text evidence="9">Belongs to the FtsQ/DivIB family. FtsQ subfamily.</text>
</comment>
<keyword evidence="3 9" id="KW-0997">Cell inner membrane</keyword>
<feature type="domain" description="POTRA" evidence="11">
    <location>
        <begin position="92"/>
        <end position="160"/>
    </location>
</feature>
<accession>A0A2W5NXL1</accession>
<feature type="compositionally biased region" description="Basic residues" evidence="10">
    <location>
        <begin position="1"/>
        <end position="13"/>
    </location>
</feature>
<feature type="transmembrane region" description="Helical" evidence="9">
    <location>
        <begin position="53"/>
        <end position="73"/>
    </location>
</feature>
<dbReference type="Proteomes" id="UP000249082">
    <property type="component" value="Unassembled WGS sequence"/>
</dbReference>
<keyword evidence="4 9" id="KW-0132">Cell division</keyword>
<evidence type="ECO:0000256" key="8">
    <source>
        <dbReference type="ARBA" id="ARBA00023306"/>
    </source>
</evidence>
<evidence type="ECO:0000256" key="10">
    <source>
        <dbReference type="SAM" id="MobiDB-lite"/>
    </source>
</evidence>
<reference evidence="12 13" key="1">
    <citation type="submission" date="2017-08" db="EMBL/GenBank/DDBJ databases">
        <title>Infants hospitalized years apart are colonized by the same room-sourced microbial strains.</title>
        <authorList>
            <person name="Brooks B."/>
            <person name="Olm M.R."/>
            <person name="Firek B.A."/>
            <person name="Baker R."/>
            <person name="Thomas B.C."/>
            <person name="Morowitz M.J."/>
            <person name="Banfield J.F."/>
        </authorList>
    </citation>
    <scope>NUCLEOTIDE SEQUENCE [LARGE SCALE GENOMIC DNA]</scope>
    <source>
        <strain evidence="12">S2_005_002_R2_33</strain>
    </source>
</reference>
<evidence type="ECO:0000256" key="3">
    <source>
        <dbReference type="ARBA" id="ARBA00022519"/>
    </source>
</evidence>
<evidence type="ECO:0000256" key="1">
    <source>
        <dbReference type="ARBA" id="ARBA00004370"/>
    </source>
</evidence>
<keyword evidence="8 9" id="KW-0131">Cell cycle</keyword>
<evidence type="ECO:0000313" key="12">
    <source>
        <dbReference type="EMBL" id="PZQ55375.1"/>
    </source>
</evidence>
<evidence type="ECO:0000256" key="9">
    <source>
        <dbReference type="HAMAP-Rule" id="MF_00911"/>
    </source>
</evidence>
<comment type="caution">
    <text evidence="12">The sequence shown here is derived from an EMBL/GenBank/DDBJ whole genome shotgun (WGS) entry which is preliminary data.</text>
</comment>
<dbReference type="GO" id="GO:0032153">
    <property type="term" value="C:cell division site"/>
    <property type="evidence" value="ECO:0007669"/>
    <property type="project" value="UniProtKB-UniRule"/>
</dbReference>
<dbReference type="GO" id="GO:0005886">
    <property type="term" value="C:plasma membrane"/>
    <property type="evidence" value="ECO:0007669"/>
    <property type="project" value="UniProtKB-SubCell"/>
</dbReference>
<evidence type="ECO:0000256" key="7">
    <source>
        <dbReference type="ARBA" id="ARBA00023136"/>
    </source>
</evidence>
<comment type="subcellular location">
    <subcellularLocation>
        <location evidence="9">Cell inner membrane</location>
        <topology evidence="9">Single-pass type II membrane protein</topology>
    </subcellularLocation>
    <subcellularLocation>
        <location evidence="1">Membrane</location>
    </subcellularLocation>
    <text evidence="9">Localizes to the division septum.</text>
</comment>
<dbReference type="Pfam" id="PF08478">
    <property type="entry name" value="POTRA_1"/>
    <property type="match status" value="1"/>
</dbReference>